<gene>
    <name evidence="1" type="ORF">H9710_02215</name>
</gene>
<proteinExistence type="predicted"/>
<reference evidence="1" key="1">
    <citation type="journal article" date="2021" name="PeerJ">
        <title>Extensive microbial diversity within the chicken gut microbiome revealed by metagenomics and culture.</title>
        <authorList>
            <person name="Gilroy R."/>
            <person name="Ravi A."/>
            <person name="Getino M."/>
            <person name="Pursley I."/>
            <person name="Horton D.L."/>
            <person name="Alikhan N.F."/>
            <person name="Baker D."/>
            <person name="Gharbi K."/>
            <person name="Hall N."/>
            <person name="Watson M."/>
            <person name="Adriaenssens E.M."/>
            <person name="Foster-Nyarko E."/>
            <person name="Jarju S."/>
            <person name="Secka A."/>
            <person name="Antonio M."/>
            <person name="Oren A."/>
            <person name="Chaudhuri R.R."/>
            <person name="La Ragione R."/>
            <person name="Hildebrand F."/>
            <person name="Pallen M.J."/>
        </authorList>
    </citation>
    <scope>NUCLEOTIDE SEQUENCE</scope>
    <source>
        <strain evidence="1">CHK185-1770</strain>
    </source>
</reference>
<dbReference type="SUPFAM" id="SSF51445">
    <property type="entry name" value="(Trans)glycosidases"/>
    <property type="match status" value="1"/>
</dbReference>
<dbReference type="AlphaFoldDB" id="A0A9D2MVH3"/>
<dbReference type="InterPro" id="IPR017853">
    <property type="entry name" value="GH"/>
</dbReference>
<comment type="caution">
    <text evidence="1">The sequence shown here is derived from an EMBL/GenBank/DDBJ whole genome shotgun (WGS) entry which is preliminary data.</text>
</comment>
<protein>
    <submittedName>
        <fullName evidence="1">Alpha-galactosidase</fullName>
    </submittedName>
</protein>
<name>A0A9D2MVH3_9FIRM</name>
<accession>A0A9D2MVH3</accession>
<dbReference type="InterPro" id="IPR013785">
    <property type="entry name" value="Aldolase_TIM"/>
</dbReference>
<evidence type="ECO:0000313" key="1">
    <source>
        <dbReference type="EMBL" id="HJB97375.1"/>
    </source>
</evidence>
<evidence type="ECO:0000313" key="2">
    <source>
        <dbReference type="Proteomes" id="UP000826793"/>
    </source>
</evidence>
<reference evidence="1" key="2">
    <citation type="submission" date="2021-04" db="EMBL/GenBank/DDBJ databases">
        <authorList>
            <person name="Gilroy R."/>
        </authorList>
    </citation>
    <scope>NUCLEOTIDE SEQUENCE</scope>
    <source>
        <strain evidence="1">CHK185-1770</strain>
    </source>
</reference>
<sequence length="529" mass="60041">MISAFHHQPDRGALRTQKAWIPLSENQLAAGRCQDIAWELAGTTRGLDLSITAEETPLKEWVLRWDLEFPLNCRFLGGAWERGYGDMEWRGFVPERVMPWYFLADNGQEVLCFGVKVQPHALCYWTVDPHGFSLHLDLRCGGEGVRLQGRKLPAASVVFHRCGLAAFPALQRFLKVLSPQPLLPSQPVYGSNNWYYAYGNSSQEEILQDTDYLLSLTQGLENPPTMVIDDGWQVFHNQEPGYNGGPWRQGNEKFPDMAGLARQISTRGARPGIWVRLLWNRDPQIPSSWRSRRDPEYLDPTVPEVLRYVQEDIRTLRAWGYTLIKHDFSTFDLLGRWGFQMGSQITDGGWRFADETVTTAEAILHLYQAIYQASQGALILGCNCMGHLGAGWMHLNRTGDDTSGRLWERTRKMGVNTLAFTLPMHGSFFAIDADCVGVTGEIPWELNRQWLWLLAESGTPLFTSIRPGVLTPDQEEEVRQAFALASRHTCAEALPLDWQNNTCPESWLLSHQKRSFSWFPAQGALDLTT</sequence>
<dbReference type="EMBL" id="DWXG01000016">
    <property type="protein sequence ID" value="HJB97375.1"/>
    <property type="molecule type" value="Genomic_DNA"/>
</dbReference>
<dbReference type="Proteomes" id="UP000826793">
    <property type="component" value="Unassembled WGS sequence"/>
</dbReference>
<organism evidence="1 2">
    <name type="scientific">Candidatus Acutalibacter pullicola</name>
    <dbReference type="NCBI Taxonomy" id="2838417"/>
    <lineage>
        <taxon>Bacteria</taxon>
        <taxon>Bacillati</taxon>
        <taxon>Bacillota</taxon>
        <taxon>Clostridia</taxon>
        <taxon>Eubacteriales</taxon>
        <taxon>Acutalibacteraceae</taxon>
        <taxon>Acutalibacter</taxon>
    </lineage>
</organism>
<dbReference type="Gene3D" id="3.20.20.70">
    <property type="entry name" value="Aldolase class I"/>
    <property type="match status" value="1"/>
</dbReference>